<comment type="similarity">
    <text evidence="2">Belongs to the strictosidine synthase family.</text>
</comment>
<dbReference type="PANTHER" id="PTHR10426">
    <property type="entry name" value="STRICTOSIDINE SYNTHASE-RELATED"/>
    <property type="match status" value="1"/>
</dbReference>
<dbReference type="OrthoDB" id="1908448at2759"/>
<proteinExistence type="inferred from homology"/>
<comment type="caution">
    <text evidence="7">The sequence shown here is derived from an EMBL/GenBank/DDBJ whole genome shotgun (WGS) entry which is preliminary data.</text>
</comment>
<evidence type="ECO:0000313" key="7">
    <source>
        <dbReference type="EMBL" id="KAJ0965457.1"/>
    </source>
</evidence>
<dbReference type="InterPro" id="IPR011042">
    <property type="entry name" value="6-blade_b-propeller_TolB-like"/>
</dbReference>
<evidence type="ECO:0000259" key="6">
    <source>
        <dbReference type="Pfam" id="PF03088"/>
    </source>
</evidence>
<dbReference type="InterPro" id="IPR018119">
    <property type="entry name" value="Strictosidine_synth_cons-reg"/>
</dbReference>
<feature type="domain" description="Strictosidine synthase conserved region" evidence="6">
    <location>
        <begin position="157"/>
        <end position="244"/>
    </location>
</feature>
<dbReference type="Pfam" id="PF20067">
    <property type="entry name" value="SSL_N"/>
    <property type="match status" value="1"/>
</dbReference>
<accession>A0A9D5C3T4</accession>
<dbReference type="Gene3D" id="2.120.10.30">
    <property type="entry name" value="TolB, C-terminal domain"/>
    <property type="match status" value="1"/>
</dbReference>
<name>A0A9D5C3T4_9LILI</name>
<evidence type="ECO:0000256" key="2">
    <source>
        <dbReference type="ARBA" id="ARBA00009191"/>
    </source>
</evidence>
<dbReference type="PANTHER" id="PTHR10426:SF86">
    <property type="entry name" value="PROTEIN STRICTOSIDINE SYNTHASE-LIKE 10-LIKE"/>
    <property type="match status" value="1"/>
</dbReference>
<dbReference type="GO" id="GO:0005773">
    <property type="term" value="C:vacuole"/>
    <property type="evidence" value="ECO:0007669"/>
    <property type="project" value="UniProtKB-SubCell"/>
</dbReference>
<evidence type="ECO:0000256" key="1">
    <source>
        <dbReference type="ARBA" id="ARBA00004116"/>
    </source>
</evidence>
<reference evidence="7" key="1">
    <citation type="submission" date="2021-03" db="EMBL/GenBank/DDBJ databases">
        <authorList>
            <person name="Li Z."/>
            <person name="Yang C."/>
        </authorList>
    </citation>
    <scope>NUCLEOTIDE SEQUENCE</scope>
    <source>
        <strain evidence="7">Dzin_1.0</strain>
        <tissue evidence="7">Leaf</tissue>
    </source>
</reference>
<dbReference type="SUPFAM" id="SSF63829">
    <property type="entry name" value="Calcium-dependent phosphotriesterase"/>
    <property type="match status" value="1"/>
</dbReference>
<evidence type="ECO:0000313" key="8">
    <source>
        <dbReference type="Proteomes" id="UP001085076"/>
    </source>
</evidence>
<organism evidence="7 8">
    <name type="scientific">Dioscorea zingiberensis</name>
    <dbReference type="NCBI Taxonomy" id="325984"/>
    <lineage>
        <taxon>Eukaryota</taxon>
        <taxon>Viridiplantae</taxon>
        <taxon>Streptophyta</taxon>
        <taxon>Embryophyta</taxon>
        <taxon>Tracheophyta</taxon>
        <taxon>Spermatophyta</taxon>
        <taxon>Magnoliopsida</taxon>
        <taxon>Liliopsida</taxon>
        <taxon>Dioscoreales</taxon>
        <taxon>Dioscoreaceae</taxon>
        <taxon>Dioscorea</taxon>
    </lineage>
</organism>
<dbReference type="GO" id="GO:0012505">
    <property type="term" value="C:endomembrane system"/>
    <property type="evidence" value="ECO:0007669"/>
    <property type="project" value="TreeGrafter"/>
</dbReference>
<comment type="subcellular location">
    <subcellularLocation>
        <location evidence="1">Vacuole</location>
    </subcellularLocation>
</comment>
<dbReference type="EMBL" id="JAGGNH010000008">
    <property type="protein sequence ID" value="KAJ0965457.1"/>
    <property type="molecule type" value="Genomic_DNA"/>
</dbReference>
<evidence type="ECO:0000256" key="5">
    <source>
        <dbReference type="SAM" id="SignalP"/>
    </source>
</evidence>
<dbReference type="GO" id="GO:0016787">
    <property type="term" value="F:hydrolase activity"/>
    <property type="evidence" value="ECO:0007669"/>
    <property type="project" value="TreeGrafter"/>
</dbReference>
<dbReference type="Proteomes" id="UP001085076">
    <property type="component" value="Miscellaneous, Linkage group lg08"/>
</dbReference>
<dbReference type="AlphaFoldDB" id="A0A9D5C3T4"/>
<sequence length="348" mass="38525">MKMSSLIANFLLIIIFSTLESTPLSFALLERAIDNLQVLEMLLFSSAIGPESLTFDTQGQGPYTGVSNGRILKWQGHTLGWQQFATTTHNRTSECDDMMNIMTEEVCGRPLGLQFNRVTGDLYIADAYFGLLVVGHEGGVATQLTAAADGVPFHFTNGLDIDQENGMIYFTDSSTHFQRRENMWAVLAGDATGRLMKYNPQSKTVRVLVKDLKFPNGVALNKDNTFLLVAETTTCRLLRYWLQGPKSGTLEVFAQLPGYPDNIKNHKGDFWVALNQEKVQIPRASKVDGEGSGWPFEHPVAMKLSEEGEVLEVLDGKVLTSISEVEEGDNGTLWIGSVVMPYVAVYKN</sequence>
<keyword evidence="5" id="KW-0732">Signal</keyword>
<evidence type="ECO:0000256" key="3">
    <source>
        <dbReference type="ARBA" id="ARBA00022554"/>
    </source>
</evidence>
<dbReference type="FunFam" id="2.120.10.30:FF:000048">
    <property type="entry name" value="Protein strictosidine synthase-like 10"/>
    <property type="match status" value="1"/>
</dbReference>
<protein>
    <recommendedName>
        <fullName evidence="6">Strictosidine synthase conserved region domain-containing protein</fullName>
    </recommendedName>
</protein>
<feature type="signal peptide" evidence="5">
    <location>
        <begin position="1"/>
        <end position="21"/>
    </location>
</feature>
<keyword evidence="8" id="KW-1185">Reference proteome</keyword>
<feature type="chain" id="PRO_5039125956" description="Strictosidine synthase conserved region domain-containing protein" evidence="5">
    <location>
        <begin position="22"/>
        <end position="348"/>
    </location>
</feature>
<evidence type="ECO:0000256" key="4">
    <source>
        <dbReference type="ARBA" id="ARBA00023180"/>
    </source>
</evidence>
<reference evidence="7" key="2">
    <citation type="journal article" date="2022" name="Hortic Res">
        <title>The genome of Dioscorea zingiberensis sheds light on the biosynthesis, origin and evolution of the medicinally important diosgenin saponins.</title>
        <authorList>
            <person name="Li Y."/>
            <person name="Tan C."/>
            <person name="Li Z."/>
            <person name="Guo J."/>
            <person name="Li S."/>
            <person name="Chen X."/>
            <person name="Wang C."/>
            <person name="Dai X."/>
            <person name="Yang H."/>
            <person name="Song W."/>
            <person name="Hou L."/>
            <person name="Xu J."/>
            <person name="Tong Z."/>
            <person name="Xu A."/>
            <person name="Yuan X."/>
            <person name="Wang W."/>
            <person name="Yang Q."/>
            <person name="Chen L."/>
            <person name="Sun Z."/>
            <person name="Wang K."/>
            <person name="Pan B."/>
            <person name="Chen J."/>
            <person name="Bao Y."/>
            <person name="Liu F."/>
            <person name="Qi X."/>
            <person name="Gang D.R."/>
            <person name="Wen J."/>
            <person name="Li J."/>
        </authorList>
    </citation>
    <scope>NUCLEOTIDE SEQUENCE</scope>
    <source>
        <strain evidence="7">Dzin_1.0</strain>
    </source>
</reference>
<keyword evidence="3" id="KW-0926">Vacuole</keyword>
<gene>
    <name evidence="7" type="ORF">J5N97_026595</name>
</gene>
<keyword evidence="4" id="KW-0325">Glycoprotein</keyword>
<dbReference type="Pfam" id="PF03088">
    <property type="entry name" value="Str_synth"/>
    <property type="match status" value="1"/>
</dbReference>